<evidence type="ECO:0000313" key="3">
    <source>
        <dbReference type="Proteomes" id="UP000000493"/>
    </source>
</evidence>
<reference evidence="2 3" key="2">
    <citation type="journal article" date="2012" name="Stand. Genomic Sci.">
        <title>Complete genome sequence of the aquatic bacterium Runella slithyformis type strain (LSU 4(T)).</title>
        <authorList>
            <person name="Copeland A."/>
            <person name="Zhang X."/>
            <person name="Misra M."/>
            <person name="Lapidus A."/>
            <person name="Nolan M."/>
            <person name="Lucas S."/>
            <person name="Deshpande S."/>
            <person name="Cheng J.F."/>
            <person name="Tapia R."/>
            <person name="Goodwin L.A."/>
            <person name="Pitluck S."/>
            <person name="Liolios K."/>
            <person name="Pagani I."/>
            <person name="Ivanova N."/>
            <person name="Mikhailova N."/>
            <person name="Pati A."/>
            <person name="Chen A."/>
            <person name="Palaniappan K."/>
            <person name="Land M."/>
            <person name="Hauser L."/>
            <person name="Pan C."/>
            <person name="Jeffries C.D."/>
            <person name="Detter J.C."/>
            <person name="Brambilla E.M."/>
            <person name="Rohde M."/>
            <person name="Djao O.D."/>
            <person name="Goker M."/>
            <person name="Sikorski J."/>
            <person name="Tindall B.J."/>
            <person name="Woyke T."/>
            <person name="Bristow J."/>
            <person name="Eisen J.A."/>
            <person name="Markowitz V."/>
            <person name="Hugenholtz P."/>
            <person name="Kyrpides N.C."/>
            <person name="Klenk H.P."/>
            <person name="Mavromatis K."/>
        </authorList>
    </citation>
    <scope>NUCLEOTIDE SEQUENCE [LARGE SCALE GENOMIC DNA]</scope>
    <source>
        <strain evidence="3">ATCC 29530 / DSM 19594 / LMG 11500 / NCIMB 11436 / LSU 4</strain>
    </source>
</reference>
<dbReference type="AlphaFoldDB" id="A0A7U3ZME4"/>
<reference evidence="3" key="1">
    <citation type="submission" date="2011-06" db="EMBL/GenBank/DDBJ databases">
        <title>The complete genome of chromosome of Runella slithyformis DSM 19594.</title>
        <authorList>
            <consortium name="US DOE Joint Genome Institute (JGI-PGF)"/>
            <person name="Lucas S."/>
            <person name="Han J."/>
            <person name="Lapidus A."/>
            <person name="Bruce D."/>
            <person name="Goodwin L."/>
            <person name="Pitluck S."/>
            <person name="Peters L."/>
            <person name="Kyrpides N."/>
            <person name="Mavromatis K."/>
            <person name="Ivanova N."/>
            <person name="Ovchinnikova G."/>
            <person name="Zhang X."/>
            <person name="Misra M."/>
            <person name="Detter J.C."/>
            <person name="Tapia R."/>
            <person name="Han C."/>
            <person name="Land M."/>
            <person name="Hauser L."/>
            <person name="Markowitz V."/>
            <person name="Cheng J.-F."/>
            <person name="Hugenholtz P."/>
            <person name="Woyke T."/>
            <person name="Wu D."/>
            <person name="Tindall B."/>
            <person name="Faehrich R."/>
            <person name="Brambilla E."/>
            <person name="Klenk H.-P."/>
            <person name="Eisen J.A."/>
        </authorList>
    </citation>
    <scope>NUCLEOTIDE SEQUENCE [LARGE SCALE GENOMIC DNA]</scope>
    <source>
        <strain evidence="3">ATCC 29530 / DSM 19594 / LMG 11500 / NCIMB 11436 / LSU 4</strain>
    </source>
</reference>
<sequence length="97" mass="11243">MNTPPLNEKPLFWVSAAIVSYFGFVYLNHYFFRLNVVLLDVFQEILLFPLMALQLVLLFFSLQHLIAAKFSFKSYSFPTFCMLLISSILTWGSFFAG</sequence>
<feature type="transmembrane region" description="Helical" evidence="1">
    <location>
        <begin position="44"/>
        <end position="63"/>
    </location>
</feature>
<dbReference type="KEGG" id="rsi:Runsl_3545"/>
<keyword evidence="1" id="KW-0812">Transmembrane</keyword>
<feature type="transmembrane region" description="Helical" evidence="1">
    <location>
        <begin position="75"/>
        <end position="96"/>
    </location>
</feature>
<dbReference type="RefSeq" id="WP_013929209.1">
    <property type="nucleotide sequence ID" value="NC_015703.1"/>
</dbReference>
<proteinExistence type="predicted"/>
<name>A0A7U3ZME4_RUNSL</name>
<accession>A0A7U3ZME4</accession>
<keyword evidence="1" id="KW-0472">Membrane</keyword>
<keyword evidence="1" id="KW-1133">Transmembrane helix</keyword>
<dbReference type="Proteomes" id="UP000000493">
    <property type="component" value="Chromosome"/>
</dbReference>
<evidence type="ECO:0000313" key="2">
    <source>
        <dbReference type="EMBL" id="AEI49906.1"/>
    </source>
</evidence>
<dbReference type="EMBL" id="CP002859">
    <property type="protein sequence ID" value="AEI49906.1"/>
    <property type="molecule type" value="Genomic_DNA"/>
</dbReference>
<organism evidence="2 3">
    <name type="scientific">Runella slithyformis (strain ATCC 29530 / DSM 19594 / LMG 11500 / NCIMB 11436 / LSU 4)</name>
    <dbReference type="NCBI Taxonomy" id="761193"/>
    <lineage>
        <taxon>Bacteria</taxon>
        <taxon>Pseudomonadati</taxon>
        <taxon>Bacteroidota</taxon>
        <taxon>Cytophagia</taxon>
        <taxon>Cytophagales</taxon>
        <taxon>Spirosomataceae</taxon>
        <taxon>Runella</taxon>
    </lineage>
</organism>
<feature type="transmembrane region" description="Helical" evidence="1">
    <location>
        <begin position="12"/>
        <end position="32"/>
    </location>
</feature>
<gene>
    <name evidence="2" type="ordered locus">Runsl_3545</name>
</gene>
<evidence type="ECO:0000256" key="1">
    <source>
        <dbReference type="SAM" id="Phobius"/>
    </source>
</evidence>
<keyword evidence="3" id="KW-1185">Reference proteome</keyword>
<protein>
    <submittedName>
        <fullName evidence="2">Uncharacterized protein</fullName>
    </submittedName>
</protein>